<dbReference type="GO" id="GO:0005886">
    <property type="term" value="C:plasma membrane"/>
    <property type="evidence" value="ECO:0007669"/>
    <property type="project" value="TreeGrafter"/>
</dbReference>
<evidence type="ECO:0000256" key="5">
    <source>
        <dbReference type="ARBA" id="ARBA00022960"/>
    </source>
</evidence>
<dbReference type="Proteomes" id="UP000255279">
    <property type="component" value="Unassembled WGS sequence"/>
</dbReference>
<reference evidence="17 18" key="1">
    <citation type="submission" date="2018-06" db="EMBL/GenBank/DDBJ databases">
        <authorList>
            <consortium name="Pathogen Informatics"/>
            <person name="Doyle S."/>
        </authorList>
    </citation>
    <scope>NUCLEOTIDE SEQUENCE [LARGE SCALE GENOMIC DNA]</scope>
    <source>
        <strain evidence="17 18">NCTC10293</strain>
    </source>
</reference>
<evidence type="ECO:0000256" key="9">
    <source>
        <dbReference type="ARBA" id="ARBA00032370"/>
    </source>
</evidence>
<comment type="similarity">
    <text evidence="11">Belongs to the SEDS family. FtsW subfamily.</text>
</comment>
<keyword evidence="7 16" id="KW-1133">Transmembrane helix</keyword>
<keyword evidence="2" id="KW-0328">Glycosyltransferase</keyword>
<evidence type="ECO:0000256" key="10">
    <source>
        <dbReference type="ARBA" id="ARBA00033270"/>
    </source>
</evidence>
<feature type="transmembrane region" description="Helical" evidence="16">
    <location>
        <begin position="58"/>
        <end position="78"/>
    </location>
</feature>
<feature type="transmembrane region" description="Helical" evidence="16">
    <location>
        <begin position="187"/>
        <end position="204"/>
    </location>
</feature>
<feature type="transmembrane region" description="Helical" evidence="16">
    <location>
        <begin position="349"/>
        <end position="372"/>
    </location>
</feature>
<dbReference type="GO" id="GO:0015648">
    <property type="term" value="F:lipid-linked peptidoglycan transporter activity"/>
    <property type="evidence" value="ECO:0007669"/>
    <property type="project" value="TreeGrafter"/>
</dbReference>
<keyword evidence="5" id="KW-0133">Cell shape</keyword>
<organism evidence="17 18">
    <name type="scientific">Moraxella caviae</name>
    <dbReference type="NCBI Taxonomy" id="34060"/>
    <lineage>
        <taxon>Bacteria</taxon>
        <taxon>Pseudomonadati</taxon>
        <taxon>Pseudomonadota</taxon>
        <taxon>Gammaproteobacteria</taxon>
        <taxon>Moraxellales</taxon>
        <taxon>Moraxellaceae</taxon>
        <taxon>Moraxella</taxon>
    </lineage>
</organism>
<evidence type="ECO:0000256" key="8">
    <source>
        <dbReference type="ARBA" id="ARBA00023136"/>
    </source>
</evidence>
<dbReference type="PANTHER" id="PTHR30474:SF2">
    <property type="entry name" value="PEPTIDOGLYCAN GLYCOSYLTRANSFERASE FTSW-RELATED"/>
    <property type="match status" value="1"/>
</dbReference>
<feature type="transmembrane region" description="Helical" evidence="16">
    <location>
        <begin position="210"/>
        <end position="226"/>
    </location>
</feature>
<dbReference type="GO" id="GO:0008360">
    <property type="term" value="P:regulation of cell shape"/>
    <property type="evidence" value="ECO:0007669"/>
    <property type="project" value="UniProtKB-KW"/>
</dbReference>
<feature type="transmembrane region" description="Helical" evidence="16">
    <location>
        <begin position="122"/>
        <end position="139"/>
    </location>
</feature>
<evidence type="ECO:0000256" key="7">
    <source>
        <dbReference type="ARBA" id="ARBA00022989"/>
    </source>
</evidence>
<evidence type="ECO:0000256" key="11">
    <source>
        <dbReference type="ARBA" id="ARBA00038053"/>
    </source>
</evidence>
<feature type="transmembrane region" description="Helical" evidence="16">
    <location>
        <begin position="16"/>
        <end position="38"/>
    </location>
</feature>
<dbReference type="GO" id="GO:0032153">
    <property type="term" value="C:cell division site"/>
    <property type="evidence" value="ECO:0007669"/>
    <property type="project" value="TreeGrafter"/>
</dbReference>
<sequence length="423" mass="47082">MLWHFVRLCQIDCAELIGILCYFIAIFYRHFESLMFAFSEKFSAVLPKLPSARATLMVSLFLLLSTSLLMIASASIPFAMNNGLHPMRFFWSQLLYVGLGVIGAAVIYRLPMNLFRNFNNILIMYLGLVVLLILTLIFADSINGSKRWLNVAGFSIQAAEIAKMVMVFVAAEYVVRRSAEMRDAIWTGWRLLIWYAPVIFALIFQPDFGSSAVLGATLLVIAFIGGSPVRDYMVIFGLFFSAAVAAILMSDYRRERLFSFVDPFDDIQDTDYQLARSLIAFGRGEFSGVGYGDSVQKLSHLPEAHTDFLIAITGEELGFIGVVFVLVLEALIVLSIMRISLAALKRNQLYLSYTVFGFGTVFFGQVCINIGMNMGILPTKGLTLPFYSFGGSAMLVSLAMIGYILKVDAESVGIERRGNSRSY</sequence>
<comment type="subcellular location">
    <subcellularLocation>
        <location evidence="1">Membrane</location>
        <topology evidence="1">Multi-pass membrane protein</topology>
    </subcellularLocation>
</comment>
<evidence type="ECO:0000313" key="18">
    <source>
        <dbReference type="Proteomes" id="UP000255279"/>
    </source>
</evidence>
<dbReference type="PANTHER" id="PTHR30474">
    <property type="entry name" value="CELL CYCLE PROTEIN"/>
    <property type="match status" value="1"/>
</dbReference>
<gene>
    <name evidence="17" type="primary">ftsW</name>
    <name evidence="17" type="ORF">NCTC10293_01439</name>
</gene>
<evidence type="ECO:0000256" key="4">
    <source>
        <dbReference type="ARBA" id="ARBA00022692"/>
    </source>
</evidence>
<evidence type="ECO:0000256" key="16">
    <source>
        <dbReference type="SAM" id="Phobius"/>
    </source>
</evidence>
<keyword evidence="17" id="KW-0131">Cell cycle</keyword>
<evidence type="ECO:0000256" key="3">
    <source>
        <dbReference type="ARBA" id="ARBA00022679"/>
    </source>
</evidence>
<keyword evidence="3" id="KW-0808">Transferase</keyword>
<feature type="transmembrane region" description="Helical" evidence="16">
    <location>
        <begin position="317"/>
        <end position="337"/>
    </location>
</feature>
<evidence type="ECO:0000256" key="15">
    <source>
        <dbReference type="ARBA" id="ARBA00049902"/>
    </source>
</evidence>
<evidence type="ECO:0000256" key="14">
    <source>
        <dbReference type="ARBA" id="ARBA00044770"/>
    </source>
</evidence>
<feature type="transmembrane region" description="Helical" evidence="16">
    <location>
        <begin position="90"/>
        <end position="110"/>
    </location>
</feature>
<dbReference type="GO" id="GO:0051301">
    <property type="term" value="P:cell division"/>
    <property type="evidence" value="ECO:0007669"/>
    <property type="project" value="UniProtKB-KW"/>
</dbReference>
<dbReference type="EMBL" id="UGQE01000004">
    <property type="protein sequence ID" value="STZ13860.1"/>
    <property type="molecule type" value="Genomic_DNA"/>
</dbReference>
<dbReference type="GO" id="GO:0009252">
    <property type="term" value="P:peptidoglycan biosynthetic process"/>
    <property type="evidence" value="ECO:0007669"/>
    <property type="project" value="UniProtKB-KW"/>
</dbReference>
<dbReference type="EC" id="2.4.99.28" evidence="14"/>
<evidence type="ECO:0000256" key="6">
    <source>
        <dbReference type="ARBA" id="ARBA00022984"/>
    </source>
</evidence>
<evidence type="ECO:0000256" key="2">
    <source>
        <dbReference type="ARBA" id="ARBA00022676"/>
    </source>
</evidence>
<protein>
    <recommendedName>
        <fullName evidence="12">Probable peptidoglycan glycosyltransferase FtsW</fullName>
        <ecNumber evidence="14">2.4.99.28</ecNumber>
    </recommendedName>
    <alternativeName>
        <fullName evidence="13">Cell division protein FtsW</fullName>
    </alternativeName>
    <alternativeName>
        <fullName evidence="10">Cell wall polymerase</fullName>
    </alternativeName>
    <alternativeName>
        <fullName evidence="9">Peptidoglycan polymerase</fullName>
    </alternativeName>
</protein>
<keyword evidence="6" id="KW-0573">Peptidoglycan synthesis</keyword>
<dbReference type="Pfam" id="PF01098">
    <property type="entry name" value="FTSW_RODA_SPOVE"/>
    <property type="match status" value="1"/>
</dbReference>
<feature type="transmembrane region" description="Helical" evidence="16">
    <location>
        <begin position="384"/>
        <end position="405"/>
    </location>
</feature>
<feature type="transmembrane region" description="Helical" evidence="16">
    <location>
        <begin position="151"/>
        <end position="175"/>
    </location>
</feature>
<keyword evidence="17" id="KW-0132">Cell division</keyword>
<comment type="catalytic activity">
    <reaction evidence="15">
        <text>[GlcNAc-(1-&gt;4)-Mur2Ac(oyl-L-Ala-gamma-D-Glu-L-Lys-D-Ala-D-Ala)](n)-di-trans,octa-cis-undecaprenyl diphosphate + beta-D-GlcNAc-(1-&gt;4)-Mur2Ac(oyl-L-Ala-gamma-D-Glu-L-Lys-D-Ala-D-Ala)-di-trans,octa-cis-undecaprenyl diphosphate = [GlcNAc-(1-&gt;4)-Mur2Ac(oyl-L-Ala-gamma-D-Glu-L-Lys-D-Ala-D-Ala)](n+1)-di-trans,octa-cis-undecaprenyl diphosphate + di-trans,octa-cis-undecaprenyl diphosphate + H(+)</text>
        <dbReference type="Rhea" id="RHEA:23708"/>
        <dbReference type="Rhea" id="RHEA-COMP:9602"/>
        <dbReference type="Rhea" id="RHEA-COMP:9603"/>
        <dbReference type="ChEBI" id="CHEBI:15378"/>
        <dbReference type="ChEBI" id="CHEBI:58405"/>
        <dbReference type="ChEBI" id="CHEBI:60033"/>
        <dbReference type="ChEBI" id="CHEBI:78435"/>
        <dbReference type="EC" id="2.4.99.28"/>
    </reaction>
</comment>
<keyword evidence="8 16" id="KW-0472">Membrane</keyword>
<evidence type="ECO:0000256" key="12">
    <source>
        <dbReference type="ARBA" id="ARBA00041185"/>
    </source>
</evidence>
<evidence type="ECO:0000256" key="1">
    <source>
        <dbReference type="ARBA" id="ARBA00004141"/>
    </source>
</evidence>
<dbReference type="GO" id="GO:0008955">
    <property type="term" value="F:peptidoglycan glycosyltransferase activity"/>
    <property type="evidence" value="ECO:0007669"/>
    <property type="project" value="UniProtKB-EC"/>
</dbReference>
<feature type="transmembrane region" description="Helical" evidence="16">
    <location>
        <begin position="233"/>
        <end position="250"/>
    </location>
</feature>
<dbReference type="AlphaFoldDB" id="A0A378R8R0"/>
<evidence type="ECO:0000256" key="13">
    <source>
        <dbReference type="ARBA" id="ARBA00041418"/>
    </source>
</evidence>
<evidence type="ECO:0000313" key="17">
    <source>
        <dbReference type="EMBL" id="STZ13860.1"/>
    </source>
</evidence>
<accession>A0A378R8R0</accession>
<proteinExistence type="inferred from homology"/>
<name>A0A378R8R0_9GAMM</name>
<keyword evidence="4 16" id="KW-0812">Transmembrane</keyword>
<dbReference type="InterPro" id="IPR001182">
    <property type="entry name" value="FtsW/RodA"/>
</dbReference>